<keyword evidence="5" id="KW-0630">Potassium</keyword>
<keyword evidence="6" id="KW-0407">Ion channel</keyword>
<dbReference type="Gene3D" id="2.60.120.10">
    <property type="entry name" value="Jelly Rolls"/>
    <property type="match status" value="1"/>
</dbReference>
<keyword evidence="7 10" id="KW-1133">Transmembrane helix</keyword>
<name>A0AAE0BMR7_9CHLO</name>
<feature type="domain" description="Cyclic nucleotide-binding" evidence="11">
    <location>
        <begin position="451"/>
        <end position="536"/>
    </location>
</feature>
<dbReference type="InterPro" id="IPR005821">
    <property type="entry name" value="Ion_trans_dom"/>
</dbReference>
<evidence type="ECO:0000256" key="7">
    <source>
        <dbReference type="ARBA" id="ARBA00022989"/>
    </source>
</evidence>
<evidence type="ECO:0000313" key="13">
    <source>
        <dbReference type="Proteomes" id="UP001190700"/>
    </source>
</evidence>
<evidence type="ECO:0000256" key="8">
    <source>
        <dbReference type="ARBA" id="ARBA00023065"/>
    </source>
</evidence>
<dbReference type="AlphaFoldDB" id="A0AAE0BMR7"/>
<evidence type="ECO:0000256" key="6">
    <source>
        <dbReference type="ARBA" id="ARBA00022882"/>
    </source>
</evidence>
<evidence type="ECO:0000256" key="10">
    <source>
        <dbReference type="SAM" id="Phobius"/>
    </source>
</evidence>
<dbReference type="GO" id="GO:0005249">
    <property type="term" value="F:voltage-gated potassium channel activity"/>
    <property type="evidence" value="ECO:0007669"/>
    <property type="project" value="InterPro"/>
</dbReference>
<sequence>MEGPEKQDAVEQPVSIKPDTWTQKLRVTLIPPIDNRIYTPEEIIRRRAGIFKSGVGKQNYILVPSKYGALGALVFGKKKKKTVLITDDYRTRYAQRKATVGQKIVRFAEKETHFLGNEPIEDSALSKALGGWSYVTILPLTFEVWAIPYRLAFGNPGFNYLLWMDVALDAFFVLDGFIAMNVPVIDVGNLVLQTRRELAQLYFSTTFRNEFVPCMLRYAIWSEEHVELWWALSMARLTRLLRIVRFFRAQESKLDANVKMLQVYKFLFMIFLVGHWLGCMFFWLARLQDFDSSTWVRQFSNYVMPEFDFDNSSQRERYVVALYKGLNMLSSLQYDSTFPSNTAEQMFSTIAICVQVVMEAYILGTLFHYLISHDDLAEEFQSKQLLLENYMAARALPTHLRKRIALYFQYQHEKRMENAAADISLPHSLAVKVANHKFMDSLNKNTVKGELFSGCTPQFLNAIVVKLREVYLMPGEELMRKGDISRELSFVTSGQMEVKHLNMLVKMVRPDVAGDPGVVGELSFFLGLLQPYTVRVPDFLSSLRFLEVRVC</sequence>
<evidence type="ECO:0000256" key="9">
    <source>
        <dbReference type="ARBA" id="ARBA00023136"/>
    </source>
</evidence>
<dbReference type="SUPFAM" id="SSF81324">
    <property type="entry name" value="Voltage-gated potassium channels"/>
    <property type="match status" value="1"/>
</dbReference>
<gene>
    <name evidence="12" type="ORF">CYMTET_50659</name>
</gene>
<feature type="transmembrane region" description="Helical" evidence="10">
    <location>
        <begin position="132"/>
        <end position="151"/>
    </location>
</feature>
<dbReference type="Gene3D" id="1.10.287.70">
    <property type="match status" value="1"/>
</dbReference>
<keyword evidence="4 10" id="KW-0812">Transmembrane</keyword>
<organism evidence="12 13">
    <name type="scientific">Cymbomonas tetramitiformis</name>
    <dbReference type="NCBI Taxonomy" id="36881"/>
    <lineage>
        <taxon>Eukaryota</taxon>
        <taxon>Viridiplantae</taxon>
        <taxon>Chlorophyta</taxon>
        <taxon>Pyramimonadophyceae</taxon>
        <taxon>Pyramimonadales</taxon>
        <taxon>Pyramimonadaceae</taxon>
        <taxon>Cymbomonas</taxon>
    </lineage>
</organism>
<keyword evidence="8" id="KW-0406">Ion transport</keyword>
<keyword evidence="6" id="KW-0851">Voltage-gated channel</keyword>
<reference evidence="12 13" key="1">
    <citation type="journal article" date="2015" name="Genome Biol. Evol.">
        <title>Comparative Genomics of a Bacterivorous Green Alga Reveals Evolutionary Causalities and Consequences of Phago-Mixotrophic Mode of Nutrition.</title>
        <authorList>
            <person name="Burns J.A."/>
            <person name="Paasch A."/>
            <person name="Narechania A."/>
            <person name="Kim E."/>
        </authorList>
    </citation>
    <scope>NUCLEOTIDE SEQUENCE [LARGE SCALE GENOMIC DNA]</scope>
    <source>
        <strain evidence="12 13">PLY_AMNH</strain>
    </source>
</reference>
<dbReference type="GO" id="GO:0034702">
    <property type="term" value="C:monoatomic ion channel complex"/>
    <property type="evidence" value="ECO:0007669"/>
    <property type="project" value="UniProtKB-KW"/>
</dbReference>
<dbReference type="InterPro" id="IPR018490">
    <property type="entry name" value="cNMP-bd_dom_sf"/>
</dbReference>
<dbReference type="PROSITE" id="PS50042">
    <property type="entry name" value="CNMP_BINDING_3"/>
    <property type="match status" value="1"/>
</dbReference>
<comment type="subcellular location">
    <subcellularLocation>
        <location evidence="1">Membrane</location>
        <topology evidence="1">Multi-pass membrane protein</topology>
    </subcellularLocation>
</comment>
<dbReference type="InterPro" id="IPR045319">
    <property type="entry name" value="KAT/AKT"/>
</dbReference>
<evidence type="ECO:0000313" key="12">
    <source>
        <dbReference type="EMBL" id="KAK3239416.1"/>
    </source>
</evidence>
<dbReference type="EMBL" id="LGRX02033920">
    <property type="protein sequence ID" value="KAK3239416.1"/>
    <property type="molecule type" value="Genomic_DNA"/>
</dbReference>
<evidence type="ECO:0000259" key="11">
    <source>
        <dbReference type="PROSITE" id="PS50042"/>
    </source>
</evidence>
<evidence type="ECO:0000256" key="4">
    <source>
        <dbReference type="ARBA" id="ARBA00022692"/>
    </source>
</evidence>
<dbReference type="PANTHER" id="PTHR45743:SF2">
    <property type="entry name" value="POTASSIUM CHANNEL AKT1"/>
    <property type="match status" value="1"/>
</dbReference>
<keyword evidence="9 10" id="KW-0472">Membrane</keyword>
<dbReference type="InterPro" id="IPR000595">
    <property type="entry name" value="cNMP-bd_dom"/>
</dbReference>
<protein>
    <recommendedName>
        <fullName evidence="11">Cyclic nucleotide-binding domain-containing protein</fullName>
    </recommendedName>
</protein>
<dbReference type="Proteomes" id="UP001190700">
    <property type="component" value="Unassembled WGS sequence"/>
</dbReference>
<comment type="similarity">
    <text evidence="2">Belongs to the potassium channel family. Plant (TC 1.A.1.4) subfamily.</text>
</comment>
<comment type="caution">
    <text evidence="12">The sequence shown here is derived from an EMBL/GenBank/DDBJ whole genome shotgun (WGS) entry which is preliminary data.</text>
</comment>
<dbReference type="PANTHER" id="PTHR45743">
    <property type="entry name" value="POTASSIUM CHANNEL AKT1"/>
    <property type="match status" value="1"/>
</dbReference>
<evidence type="ECO:0000256" key="3">
    <source>
        <dbReference type="ARBA" id="ARBA00022448"/>
    </source>
</evidence>
<feature type="transmembrane region" description="Helical" evidence="10">
    <location>
        <begin position="263"/>
        <end position="285"/>
    </location>
</feature>
<keyword evidence="5" id="KW-0631">Potassium channel</keyword>
<dbReference type="Pfam" id="PF00520">
    <property type="entry name" value="Ion_trans"/>
    <property type="match status" value="1"/>
</dbReference>
<keyword evidence="13" id="KW-1185">Reference proteome</keyword>
<dbReference type="CDD" id="cd00038">
    <property type="entry name" value="CAP_ED"/>
    <property type="match status" value="1"/>
</dbReference>
<accession>A0AAE0BMR7</accession>
<keyword evidence="5" id="KW-0633">Potassium transport</keyword>
<feature type="transmembrane region" description="Helical" evidence="10">
    <location>
        <begin position="171"/>
        <end position="192"/>
    </location>
</feature>
<dbReference type="SUPFAM" id="SSF51206">
    <property type="entry name" value="cAMP-binding domain-like"/>
    <property type="match status" value="1"/>
</dbReference>
<evidence type="ECO:0000256" key="5">
    <source>
        <dbReference type="ARBA" id="ARBA00022826"/>
    </source>
</evidence>
<evidence type="ECO:0000256" key="1">
    <source>
        <dbReference type="ARBA" id="ARBA00004141"/>
    </source>
</evidence>
<keyword evidence="3" id="KW-0813">Transport</keyword>
<proteinExistence type="inferred from homology"/>
<evidence type="ECO:0000256" key="2">
    <source>
        <dbReference type="ARBA" id="ARBA00007929"/>
    </source>
</evidence>
<dbReference type="InterPro" id="IPR014710">
    <property type="entry name" value="RmlC-like_jellyroll"/>
</dbReference>
<dbReference type="Gene3D" id="1.10.287.630">
    <property type="entry name" value="Helix hairpin bin"/>
    <property type="match status" value="1"/>
</dbReference>